<dbReference type="GO" id="GO:0006508">
    <property type="term" value="P:proteolysis"/>
    <property type="evidence" value="ECO:0007669"/>
    <property type="project" value="UniProtKB-KW"/>
</dbReference>
<organism evidence="6">
    <name type="scientific">viral metagenome</name>
    <dbReference type="NCBI Taxonomy" id="1070528"/>
    <lineage>
        <taxon>unclassified sequences</taxon>
        <taxon>metagenomes</taxon>
        <taxon>organismal metagenomes</taxon>
    </lineage>
</organism>
<dbReference type="Gene3D" id="3.90.226.10">
    <property type="entry name" value="2-enoyl-CoA Hydratase, Chain A, domain 1"/>
    <property type="match status" value="1"/>
</dbReference>
<feature type="domain" description="Peptidase S49" evidence="5">
    <location>
        <begin position="147"/>
        <end position="280"/>
    </location>
</feature>
<evidence type="ECO:0000313" key="7">
    <source>
        <dbReference type="EMBL" id="QJA77817.1"/>
    </source>
</evidence>
<keyword evidence="2" id="KW-0645">Protease</keyword>
<evidence type="ECO:0000256" key="4">
    <source>
        <dbReference type="ARBA" id="ARBA00022825"/>
    </source>
</evidence>
<dbReference type="Pfam" id="PF01343">
    <property type="entry name" value="Peptidase_S49"/>
    <property type="match status" value="1"/>
</dbReference>
<proteinExistence type="inferred from homology"/>
<dbReference type="AlphaFoldDB" id="A0A6M3IQE2"/>
<dbReference type="GO" id="GO:0008236">
    <property type="term" value="F:serine-type peptidase activity"/>
    <property type="evidence" value="ECO:0007669"/>
    <property type="project" value="UniProtKB-KW"/>
</dbReference>
<dbReference type="EMBL" id="MT141372">
    <property type="protein sequence ID" value="QJA59504.1"/>
    <property type="molecule type" value="Genomic_DNA"/>
</dbReference>
<dbReference type="SUPFAM" id="SSF52096">
    <property type="entry name" value="ClpP/crotonase"/>
    <property type="match status" value="1"/>
</dbReference>
<comment type="similarity">
    <text evidence="1">Belongs to the peptidase S49 family.</text>
</comment>
<accession>A0A6M3IQE2</accession>
<keyword evidence="3" id="KW-0378">Hydrolase</keyword>
<dbReference type="InterPro" id="IPR033855">
    <property type="entry name" value="Protein_C"/>
</dbReference>
<dbReference type="EMBL" id="MT142304">
    <property type="protein sequence ID" value="QJA77817.1"/>
    <property type="molecule type" value="Genomic_DNA"/>
</dbReference>
<sequence length="509" mass="55663">MPILQKSNLSAPVIQFIKDVFSVPLLLTTEGVMEIIALIGEYDGPRLLHSNTVFPEVDCLSHVMYDTPGSPTSKKIAVIKVSGPLVRKDTMFSQFFGMTSYEALNKAFNEAIKDSSVDGVVFSLDSYGGQAAGLLDFTDTIYENRGIKPVISLVDVSAFSAAYGIASATDKIYITRDSGIGSVGSILQHVEYSKLLEKEGIKVTPIFSGKRKNDFSPYFPLSDEAKKIGKDIVDKHAGEFIDSVARYRGLSSKDVKDTEAGMFFGKDGLKSKLADAILTSPNINIGELIFTKDSTHVGTLEEGGDTTQSGIATEINSTVNTHTIVEKKEVKIMPFDINKFKSENAEGYEAIVSAVKAEMETQFTSERSGLQNIITSLKADNETLGSRMKVLEKNDTIRSHNERKLRGDSIWSKCLASSEVPESMWEKVQGMVNPEKFTKDEIFNEAEFTVAVKSEIADWEAKGVRVSILGSGVQTKEAIDSEALLNQNQKEADKKEAATLLNLAGQPKK</sequence>
<evidence type="ECO:0000313" key="6">
    <source>
        <dbReference type="EMBL" id="QJA59504.1"/>
    </source>
</evidence>
<evidence type="ECO:0000256" key="1">
    <source>
        <dbReference type="ARBA" id="ARBA00008683"/>
    </source>
</evidence>
<keyword evidence="4" id="KW-0720">Serine protease</keyword>
<protein>
    <submittedName>
        <fullName evidence="6">Putative peptidase</fullName>
    </submittedName>
</protein>
<dbReference type="InterPro" id="IPR002142">
    <property type="entry name" value="Peptidase_S49"/>
</dbReference>
<gene>
    <name evidence="7" type="ORF">MM415A01207_0010</name>
    <name evidence="6" type="ORF">MM415B01289_0016</name>
</gene>
<dbReference type="PANTHER" id="PTHR33209">
    <property type="entry name" value="PROTEASE 4"/>
    <property type="match status" value="1"/>
</dbReference>
<reference evidence="6" key="1">
    <citation type="submission" date="2020-03" db="EMBL/GenBank/DDBJ databases">
        <title>The deep terrestrial virosphere.</title>
        <authorList>
            <person name="Holmfeldt K."/>
            <person name="Nilsson E."/>
            <person name="Simone D."/>
            <person name="Lopez-Fernandez M."/>
            <person name="Wu X."/>
            <person name="de Brujin I."/>
            <person name="Lundin D."/>
            <person name="Andersson A."/>
            <person name="Bertilsson S."/>
            <person name="Dopson M."/>
        </authorList>
    </citation>
    <scope>NUCLEOTIDE SEQUENCE</scope>
    <source>
        <strain evidence="7">MM415A01207</strain>
        <strain evidence="6">MM415B01289</strain>
    </source>
</reference>
<dbReference type="CDD" id="cd07022">
    <property type="entry name" value="S49_Sppa_36K_type"/>
    <property type="match status" value="1"/>
</dbReference>
<dbReference type="InterPro" id="IPR029045">
    <property type="entry name" value="ClpP/crotonase-like_dom_sf"/>
</dbReference>
<evidence type="ECO:0000256" key="2">
    <source>
        <dbReference type="ARBA" id="ARBA00022670"/>
    </source>
</evidence>
<evidence type="ECO:0000259" key="5">
    <source>
        <dbReference type="Pfam" id="PF01343"/>
    </source>
</evidence>
<dbReference type="PANTHER" id="PTHR33209:SF1">
    <property type="entry name" value="PEPTIDASE S49 DOMAIN-CONTAINING PROTEIN"/>
    <property type="match status" value="1"/>
</dbReference>
<evidence type="ECO:0000256" key="3">
    <source>
        <dbReference type="ARBA" id="ARBA00022801"/>
    </source>
</evidence>
<name>A0A6M3IQE2_9ZZZZ</name>